<dbReference type="AlphaFoldDB" id="A0A809R8V0"/>
<dbReference type="Proteomes" id="UP000662873">
    <property type="component" value="Chromosome"/>
</dbReference>
<dbReference type="PANTHER" id="PTHR43811">
    <property type="entry name" value="FKBP-TYPE PEPTIDYL-PROLYL CIS-TRANS ISOMERASE FKPA"/>
    <property type="match status" value="1"/>
</dbReference>
<dbReference type="PANTHER" id="PTHR43811:SF19">
    <property type="entry name" value="39 KDA FK506-BINDING NUCLEAR PROTEIN"/>
    <property type="match status" value="1"/>
</dbReference>
<evidence type="ECO:0000313" key="9">
    <source>
        <dbReference type="Proteomes" id="UP000662873"/>
    </source>
</evidence>
<dbReference type="InterPro" id="IPR001179">
    <property type="entry name" value="PPIase_FKBP_dom"/>
</dbReference>
<dbReference type="KEGG" id="npy:NPRO_15880"/>
<gene>
    <name evidence="8" type="ORF">NPRO_15880</name>
</gene>
<comment type="similarity">
    <text evidence="2 6">Belongs to the FKBP-type PPIase family.</text>
</comment>
<evidence type="ECO:0000256" key="5">
    <source>
        <dbReference type="PROSITE-ProRule" id="PRU00277"/>
    </source>
</evidence>
<sequence length="107" mass="11231">MDELTTTDVEVGTGVEATVGKTISVHYTGRFLDGKTFDSSVGRGPFTFTLGAGQVIKGWDLGVAGMRVGGKRTLSIPSSLAYGERGAGGVIPPNTPLEFEVELLEVR</sequence>
<reference evidence="8" key="1">
    <citation type="journal article" name="DNA Res.">
        <title>The physiological potential of anammox bacteria as revealed by their core genome structure.</title>
        <authorList>
            <person name="Okubo T."/>
            <person name="Toyoda A."/>
            <person name="Fukuhara K."/>
            <person name="Uchiyama I."/>
            <person name="Harigaya Y."/>
            <person name="Kuroiwa M."/>
            <person name="Suzuki T."/>
            <person name="Murakami Y."/>
            <person name="Suwa Y."/>
            <person name="Takami H."/>
        </authorList>
    </citation>
    <scope>NUCLEOTIDE SEQUENCE</scope>
    <source>
        <strain evidence="8">317325-2</strain>
    </source>
</reference>
<dbReference type="EC" id="5.2.1.8" evidence="6"/>
<evidence type="ECO:0000256" key="2">
    <source>
        <dbReference type="ARBA" id="ARBA00006577"/>
    </source>
</evidence>
<name>A0A809R8V0_9BACT</name>
<dbReference type="FunFam" id="3.10.50.40:FF:000006">
    <property type="entry name" value="Peptidyl-prolyl cis-trans isomerase"/>
    <property type="match status" value="1"/>
</dbReference>
<evidence type="ECO:0000256" key="4">
    <source>
        <dbReference type="ARBA" id="ARBA00023235"/>
    </source>
</evidence>
<proteinExistence type="inferred from homology"/>
<evidence type="ECO:0000259" key="7">
    <source>
        <dbReference type="PROSITE" id="PS50059"/>
    </source>
</evidence>
<dbReference type="Gene3D" id="3.10.50.40">
    <property type="match status" value="1"/>
</dbReference>
<dbReference type="Pfam" id="PF00254">
    <property type="entry name" value="FKBP_C"/>
    <property type="match status" value="1"/>
</dbReference>
<evidence type="ECO:0000256" key="6">
    <source>
        <dbReference type="RuleBase" id="RU003915"/>
    </source>
</evidence>
<keyword evidence="4 5" id="KW-0413">Isomerase</keyword>
<dbReference type="PROSITE" id="PS50059">
    <property type="entry name" value="FKBP_PPIASE"/>
    <property type="match status" value="1"/>
</dbReference>
<organism evidence="8 9">
    <name type="scientific">Candidatus Nitrosymbiomonas proteolyticus</name>
    <dbReference type="NCBI Taxonomy" id="2608984"/>
    <lineage>
        <taxon>Bacteria</taxon>
        <taxon>Bacillati</taxon>
        <taxon>Armatimonadota</taxon>
        <taxon>Armatimonadota incertae sedis</taxon>
        <taxon>Candidatus Nitrosymbiomonas</taxon>
    </lineage>
</organism>
<comment type="catalytic activity">
    <reaction evidence="1 5 6">
        <text>[protein]-peptidylproline (omega=180) = [protein]-peptidylproline (omega=0)</text>
        <dbReference type="Rhea" id="RHEA:16237"/>
        <dbReference type="Rhea" id="RHEA-COMP:10747"/>
        <dbReference type="Rhea" id="RHEA-COMP:10748"/>
        <dbReference type="ChEBI" id="CHEBI:83833"/>
        <dbReference type="ChEBI" id="CHEBI:83834"/>
        <dbReference type="EC" id="5.2.1.8"/>
    </reaction>
</comment>
<protein>
    <recommendedName>
        <fullName evidence="6">Peptidyl-prolyl cis-trans isomerase</fullName>
        <ecNumber evidence="6">5.2.1.8</ecNumber>
    </recommendedName>
</protein>
<evidence type="ECO:0000256" key="1">
    <source>
        <dbReference type="ARBA" id="ARBA00000971"/>
    </source>
</evidence>
<accession>A0A809R8V0</accession>
<evidence type="ECO:0000256" key="3">
    <source>
        <dbReference type="ARBA" id="ARBA00023110"/>
    </source>
</evidence>
<dbReference type="SUPFAM" id="SSF54534">
    <property type="entry name" value="FKBP-like"/>
    <property type="match status" value="1"/>
</dbReference>
<dbReference type="GO" id="GO:0003755">
    <property type="term" value="F:peptidyl-prolyl cis-trans isomerase activity"/>
    <property type="evidence" value="ECO:0007669"/>
    <property type="project" value="UniProtKB-UniRule"/>
</dbReference>
<keyword evidence="3 5" id="KW-0697">Rotamase</keyword>
<dbReference type="EMBL" id="AP021858">
    <property type="protein sequence ID" value="BBO23993.1"/>
    <property type="molecule type" value="Genomic_DNA"/>
</dbReference>
<dbReference type="InterPro" id="IPR046357">
    <property type="entry name" value="PPIase_dom_sf"/>
</dbReference>
<feature type="domain" description="PPIase FKBP-type" evidence="7">
    <location>
        <begin position="20"/>
        <end position="107"/>
    </location>
</feature>
<evidence type="ECO:0000313" key="8">
    <source>
        <dbReference type="EMBL" id="BBO23993.1"/>
    </source>
</evidence>